<gene>
    <name evidence="1" type="ORF">HAP95_06005</name>
</gene>
<dbReference type="Proteomes" id="UP000755654">
    <property type="component" value="Unassembled WGS sequence"/>
</dbReference>
<accession>A0ABS5ZWU8</accession>
<organism evidence="1 2">
    <name type="scientific">Acidithiobacillus sulfurivorans</name>
    <dbReference type="NCBI Taxonomy" id="1958756"/>
    <lineage>
        <taxon>Bacteria</taxon>
        <taxon>Pseudomonadati</taxon>
        <taxon>Pseudomonadota</taxon>
        <taxon>Acidithiobacillia</taxon>
        <taxon>Acidithiobacillales</taxon>
        <taxon>Acidithiobacillaceae</taxon>
        <taxon>Acidithiobacillus</taxon>
    </lineage>
</organism>
<protein>
    <submittedName>
        <fullName evidence="1">Uncharacterized protein</fullName>
    </submittedName>
</protein>
<reference evidence="1 2" key="1">
    <citation type="journal article" date="2021" name="ISME J.">
        <title>Genomic evolution of the class Acidithiobacillia: deep-branching Proteobacteria living in extreme acidic conditions.</title>
        <authorList>
            <person name="Moya-Beltran A."/>
            <person name="Beard S."/>
            <person name="Rojas-Villalobos C."/>
            <person name="Issotta F."/>
            <person name="Gallardo Y."/>
            <person name="Ulloa R."/>
            <person name="Giaveno A."/>
            <person name="Degli Esposti M."/>
            <person name="Johnson D.B."/>
            <person name="Quatrini R."/>
        </authorList>
    </citation>
    <scope>NUCLEOTIDE SEQUENCE [LARGE SCALE GENOMIC DNA]</scope>
    <source>
        <strain evidence="1 2">RW2</strain>
    </source>
</reference>
<dbReference type="EMBL" id="JAAOMP010000068">
    <property type="protein sequence ID" value="MBU2759707.1"/>
    <property type="molecule type" value="Genomic_DNA"/>
</dbReference>
<sequence>MKNRDKVEAFKSLLITMARLNAPLTGGSIFAINGKTMITSLMMGLGDLCDLNKVSLTWATVMEYIHPDKFVELAGRADISMKAREAMQSFLMSTGWKEGVSDHSKWGDFDRQYSYAQNYFLEMLSVLSKDTLTDDDRLMFAKCTGIPELAMAYGILFTLQAMGRADSDSVDWPKMTIFIDHAHAESRKELIAA</sequence>
<evidence type="ECO:0000313" key="2">
    <source>
        <dbReference type="Proteomes" id="UP000755654"/>
    </source>
</evidence>
<comment type="caution">
    <text evidence="1">The sequence shown here is derived from an EMBL/GenBank/DDBJ whole genome shotgun (WGS) entry which is preliminary data.</text>
</comment>
<evidence type="ECO:0000313" key="1">
    <source>
        <dbReference type="EMBL" id="MBU2759707.1"/>
    </source>
</evidence>
<proteinExistence type="predicted"/>
<name>A0ABS5ZWU8_9PROT</name>
<keyword evidence="2" id="KW-1185">Reference proteome</keyword>
<dbReference type="RefSeq" id="WP_215882064.1">
    <property type="nucleotide sequence ID" value="NZ_JAAOMP010000068.1"/>
</dbReference>